<evidence type="ECO:0000256" key="3">
    <source>
        <dbReference type="ARBA" id="ARBA00022679"/>
    </source>
</evidence>
<comment type="catalytic activity">
    <reaction evidence="5">
        <text>L-methionyl-tRNA(fMet) + (6R)-10-formyltetrahydrofolate = N-formyl-L-methionyl-tRNA(fMet) + (6S)-5,6,7,8-tetrahydrofolate + H(+)</text>
        <dbReference type="Rhea" id="RHEA:24380"/>
        <dbReference type="Rhea" id="RHEA-COMP:9952"/>
        <dbReference type="Rhea" id="RHEA-COMP:9953"/>
        <dbReference type="ChEBI" id="CHEBI:15378"/>
        <dbReference type="ChEBI" id="CHEBI:57453"/>
        <dbReference type="ChEBI" id="CHEBI:78530"/>
        <dbReference type="ChEBI" id="CHEBI:78844"/>
        <dbReference type="ChEBI" id="CHEBI:195366"/>
        <dbReference type="EC" id="2.1.2.9"/>
    </reaction>
</comment>
<evidence type="ECO:0000256" key="4">
    <source>
        <dbReference type="ARBA" id="ARBA00022917"/>
    </source>
</evidence>
<evidence type="ECO:0000259" key="6">
    <source>
        <dbReference type="Pfam" id="PF00551"/>
    </source>
</evidence>
<dbReference type="EMBL" id="PEYM01000082">
    <property type="protein sequence ID" value="PIS29512.1"/>
    <property type="molecule type" value="Genomic_DNA"/>
</dbReference>
<feature type="binding site" evidence="5">
    <location>
        <begin position="110"/>
        <end position="113"/>
    </location>
    <ligand>
        <name>(6S)-5,6,7,8-tetrahydrofolate</name>
        <dbReference type="ChEBI" id="CHEBI:57453"/>
    </ligand>
</feature>
<dbReference type="PANTHER" id="PTHR11138:SF5">
    <property type="entry name" value="METHIONYL-TRNA FORMYLTRANSFERASE, MITOCHONDRIAL"/>
    <property type="match status" value="1"/>
</dbReference>
<dbReference type="InterPro" id="IPR011034">
    <property type="entry name" value="Formyl_transferase-like_C_sf"/>
</dbReference>
<protein>
    <recommendedName>
        <fullName evidence="2 5">Methionyl-tRNA formyltransferase</fullName>
        <ecNumber evidence="2 5">2.1.2.9</ecNumber>
    </recommendedName>
</protein>
<name>A0A2H0XX67_UNCSA</name>
<dbReference type="GO" id="GO:0004479">
    <property type="term" value="F:methionyl-tRNA formyltransferase activity"/>
    <property type="evidence" value="ECO:0007669"/>
    <property type="project" value="UniProtKB-UniRule"/>
</dbReference>
<comment type="similarity">
    <text evidence="1 5">Belongs to the Fmt family.</text>
</comment>
<keyword evidence="3 5" id="KW-0808">Transferase</keyword>
<evidence type="ECO:0000313" key="9">
    <source>
        <dbReference type="Proteomes" id="UP000231343"/>
    </source>
</evidence>
<dbReference type="Pfam" id="PF00551">
    <property type="entry name" value="Formyl_trans_N"/>
    <property type="match status" value="1"/>
</dbReference>
<proteinExistence type="inferred from homology"/>
<dbReference type="GO" id="GO:0005829">
    <property type="term" value="C:cytosol"/>
    <property type="evidence" value="ECO:0007669"/>
    <property type="project" value="TreeGrafter"/>
</dbReference>
<sequence length="312" mass="34223">MKIIFMGTPEPAAMTLKALIGAGHEIVLVVTQPDRKKGRGQKLSFSAVKEVALQNNLPLEQLEKVKNNKVFVSLLKSLKPEIIVVVAYGKILPKEILELPQYGCVNVHASLLPKYRGAAPVQWAILKGEKETGITIMKLDEGLDTGEIILQQKVAIEPKDTTLTLMDKLFAKGSKLLLKALQQINDGTVKLQKQNESEVTYAPLLDKEAGTIDWQKSSFAIDQRVRAMIPWPGAQTFFQGEILKIWQAKPVDFASASKPGTIVQIVKNQGFIVQAGSGALLVLEVQAAGKKRLLAYQFLIGHDVKIGETLPN</sequence>
<organism evidence="8 9">
    <name type="scientific">Candidatus Saganbacteria bacterium CG08_land_8_20_14_0_20_45_16</name>
    <dbReference type="NCBI Taxonomy" id="2014293"/>
    <lineage>
        <taxon>Bacteria</taxon>
        <taxon>Bacillati</taxon>
        <taxon>Saganbacteria</taxon>
    </lineage>
</organism>
<dbReference type="AlphaFoldDB" id="A0A2H0XX67"/>
<dbReference type="EC" id="2.1.2.9" evidence="2 5"/>
<evidence type="ECO:0000256" key="5">
    <source>
        <dbReference type="HAMAP-Rule" id="MF_00182"/>
    </source>
</evidence>
<dbReference type="InterPro" id="IPR041711">
    <property type="entry name" value="Met-tRNA-FMT_N"/>
</dbReference>
<dbReference type="CDD" id="cd08646">
    <property type="entry name" value="FMT_core_Met-tRNA-FMT_N"/>
    <property type="match status" value="1"/>
</dbReference>
<dbReference type="NCBIfam" id="TIGR00460">
    <property type="entry name" value="fmt"/>
    <property type="match status" value="1"/>
</dbReference>
<dbReference type="InterPro" id="IPR002376">
    <property type="entry name" value="Formyl_transf_N"/>
</dbReference>
<dbReference type="FunFam" id="3.40.50.12230:FF:000001">
    <property type="entry name" value="Methionyl-tRNA formyltransferase"/>
    <property type="match status" value="1"/>
</dbReference>
<reference evidence="8 9" key="1">
    <citation type="submission" date="2017-09" db="EMBL/GenBank/DDBJ databases">
        <title>Depth-based differentiation of microbial function through sediment-hosted aquifers and enrichment of novel symbionts in the deep terrestrial subsurface.</title>
        <authorList>
            <person name="Probst A.J."/>
            <person name="Ladd B."/>
            <person name="Jarett J.K."/>
            <person name="Geller-Mcgrath D.E."/>
            <person name="Sieber C.M."/>
            <person name="Emerson J.B."/>
            <person name="Anantharaman K."/>
            <person name="Thomas B.C."/>
            <person name="Malmstrom R."/>
            <person name="Stieglmeier M."/>
            <person name="Klingl A."/>
            <person name="Woyke T."/>
            <person name="Ryan C.M."/>
            <person name="Banfield J.F."/>
        </authorList>
    </citation>
    <scope>NUCLEOTIDE SEQUENCE [LARGE SCALE GENOMIC DNA]</scope>
    <source>
        <strain evidence="8">CG08_land_8_20_14_0_20_45_16</strain>
    </source>
</reference>
<keyword evidence="4 5" id="KW-0648">Protein biosynthesis</keyword>
<evidence type="ECO:0000313" key="8">
    <source>
        <dbReference type="EMBL" id="PIS29512.1"/>
    </source>
</evidence>
<dbReference type="HAMAP" id="MF_00182">
    <property type="entry name" value="Formyl_trans"/>
    <property type="match status" value="1"/>
</dbReference>
<dbReference type="SUPFAM" id="SSF50486">
    <property type="entry name" value="FMT C-terminal domain-like"/>
    <property type="match status" value="1"/>
</dbReference>
<dbReference type="SUPFAM" id="SSF53328">
    <property type="entry name" value="Formyltransferase"/>
    <property type="match status" value="1"/>
</dbReference>
<dbReference type="InterPro" id="IPR005794">
    <property type="entry name" value="Fmt"/>
</dbReference>
<comment type="caution">
    <text evidence="8">The sequence shown here is derived from an EMBL/GenBank/DDBJ whole genome shotgun (WGS) entry which is preliminary data.</text>
</comment>
<comment type="function">
    <text evidence="5">Attaches a formyl group to the free amino group of methionyl-tRNA(fMet). The formyl group appears to play a dual role in the initiator identity of N-formylmethionyl-tRNA by promoting its recognition by IF2 and preventing the misappropriation of this tRNA by the elongation apparatus.</text>
</comment>
<dbReference type="CDD" id="cd08704">
    <property type="entry name" value="Met_tRNA_FMT_C"/>
    <property type="match status" value="1"/>
</dbReference>
<gene>
    <name evidence="5" type="primary">fmt</name>
    <name evidence="8" type="ORF">COT42_05160</name>
</gene>
<accession>A0A2H0XX67</accession>
<evidence type="ECO:0000256" key="2">
    <source>
        <dbReference type="ARBA" id="ARBA00012261"/>
    </source>
</evidence>
<feature type="domain" description="Formyl transferase C-terminal" evidence="7">
    <location>
        <begin position="205"/>
        <end position="302"/>
    </location>
</feature>
<dbReference type="Gene3D" id="3.40.50.12230">
    <property type="match status" value="1"/>
</dbReference>
<dbReference type="Pfam" id="PF02911">
    <property type="entry name" value="Formyl_trans_C"/>
    <property type="match status" value="1"/>
</dbReference>
<dbReference type="Proteomes" id="UP000231343">
    <property type="component" value="Unassembled WGS sequence"/>
</dbReference>
<dbReference type="InterPro" id="IPR036477">
    <property type="entry name" value="Formyl_transf_N_sf"/>
</dbReference>
<evidence type="ECO:0000256" key="1">
    <source>
        <dbReference type="ARBA" id="ARBA00010699"/>
    </source>
</evidence>
<dbReference type="InterPro" id="IPR005793">
    <property type="entry name" value="Formyl_trans_C"/>
</dbReference>
<dbReference type="PANTHER" id="PTHR11138">
    <property type="entry name" value="METHIONYL-TRNA FORMYLTRANSFERASE"/>
    <property type="match status" value="1"/>
</dbReference>
<dbReference type="InterPro" id="IPR044135">
    <property type="entry name" value="Met-tRNA-FMT_C"/>
</dbReference>
<feature type="domain" description="Formyl transferase N-terminal" evidence="6">
    <location>
        <begin position="1"/>
        <end position="181"/>
    </location>
</feature>
<evidence type="ECO:0000259" key="7">
    <source>
        <dbReference type="Pfam" id="PF02911"/>
    </source>
</evidence>